<dbReference type="Gene3D" id="2.40.40.20">
    <property type="match status" value="1"/>
</dbReference>
<dbReference type="Gene3D" id="3.40.50.740">
    <property type="match status" value="1"/>
</dbReference>
<dbReference type="GO" id="GO:0043546">
    <property type="term" value="F:molybdopterin cofactor binding"/>
    <property type="evidence" value="ECO:0007669"/>
    <property type="project" value="InterPro"/>
</dbReference>
<dbReference type="GO" id="GO:0003954">
    <property type="term" value="F:NADH dehydrogenase activity"/>
    <property type="evidence" value="ECO:0007669"/>
    <property type="project" value="TreeGrafter"/>
</dbReference>
<accession>A0A853I9Y6</accession>
<evidence type="ECO:0000313" key="7">
    <source>
        <dbReference type="EMBL" id="NYZ66367.1"/>
    </source>
</evidence>
<keyword evidence="7" id="KW-0560">Oxidoreductase</keyword>
<dbReference type="Proteomes" id="UP000569732">
    <property type="component" value="Unassembled WGS sequence"/>
</dbReference>
<organism evidence="7 8">
    <name type="scientific">Spartinivicinus marinus</name>
    <dbReference type="NCBI Taxonomy" id="2994442"/>
    <lineage>
        <taxon>Bacteria</taxon>
        <taxon>Pseudomonadati</taxon>
        <taxon>Pseudomonadota</taxon>
        <taxon>Gammaproteobacteria</taxon>
        <taxon>Oceanospirillales</taxon>
        <taxon>Zooshikellaceae</taxon>
        <taxon>Spartinivicinus</taxon>
    </lineage>
</organism>
<dbReference type="InterPro" id="IPR050123">
    <property type="entry name" value="Prok_molybdopt-oxidoreductase"/>
</dbReference>
<evidence type="ECO:0000256" key="3">
    <source>
        <dbReference type="ARBA" id="ARBA00023014"/>
    </source>
</evidence>
<gene>
    <name evidence="7" type="ORF">H0A36_10125</name>
</gene>
<keyword evidence="1" id="KW-0479">Metal-binding</keyword>
<dbReference type="EMBL" id="JACCKB010000013">
    <property type="protein sequence ID" value="NYZ66367.1"/>
    <property type="molecule type" value="Genomic_DNA"/>
</dbReference>
<dbReference type="Gene3D" id="3.30.200.200">
    <property type="match status" value="1"/>
</dbReference>
<evidence type="ECO:0000256" key="1">
    <source>
        <dbReference type="ARBA" id="ARBA00022723"/>
    </source>
</evidence>
<dbReference type="SUPFAM" id="SSF53706">
    <property type="entry name" value="Formate dehydrogenase/DMSO reductase, domains 1-3"/>
    <property type="match status" value="1"/>
</dbReference>
<dbReference type="AlphaFoldDB" id="A0A853I9Y6"/>
<feature type="domain" description="Molybdopterin dinucleotide-binding" evidence="5">
    <location>
        <begin position="735"/>
        <end position="792"/>
    </location>
</feature>
<sequence length="899" mass="101622">MVRHICSQEDHIPLPPPNADVITTACDYCVVACGFKVYRWPVSEPSGGMKANENAFGIDFPSFPLQAWVAPSQYNVIMHKGEPHHIVIVPDKQTKVVNKMGDSSMRGGLLAQKVYNPLTATKDRLLQPLIRVGGVLQPASWDFVMDVAGEIAVYVRDKFGANAYCVKTYSYQYIENTYAITKYALRHLNTANFTFHDTPSDVTSTPGFRDAGFDNFGPSYDDWGAADVLMICGTDPYETKTILFTQYIMPAIQKGMQTITLNPRETSGIAYMKKMGGLHIDLYPGTDTLVLGAIARVIMENGWEDSEWIKQWVNNKWESNSGFGQGTRNTPWQWRTTWGKFQTNGFVDYKQWNFSQPEYEPGYAAKVAGIDVKKIYLAAAMLAKPNPDGSRIKASFGIEKGFYWSNNTGNTNAISSLATICGAGGRSGRVIGRFGGHQRGGVWGGKLPRNKSPEKLPGRRRRALDVDRWLVSGHTRLAHVIGTTWIQAMTGSQGLYRKFRELTQGNPHQINSFEKEKIITTLKKRVDSGGMVVFNQDIYLRDPIGARFADIVFPAATWGEENFTRANGERRLRLYQKFYDPPGEAKPDWWIIAQLARKMGYDGFEWKDSNSVAEEAARFSRGSRKDFYMVKVAAKKAGTTLHEQFRKMGTEGIQAPVFFNYKTNKLIGTKRLHDTEMGLEELAEKGLENGPQGANIIPKTLLAFNTHTGKINLQKHPWSLFSDFHQWMQPKEDELWFTNGRINEIWQSGFDDTQRRAFTMQRWPENWVEIHPIDAKTRGIESGDRVILYSDRVPCYKDTLHGSYEGQFQFSELLAKGHIELEQAAVTAIAMVTSAIKQGVLYSNMLDMRQPTNALTARVVDNISGNYNYKMGVARVKKMSESPYKRQFRNFSFVPRNIV</sequence>
<dbReference type="GO" id="GO:0051536">
    <property type="term" value="F:iron-sulfur cluster binding"/>
    <property type="evidence" value="ECO:0007669"/>
    <property type="project" value="UniProtKB-KW"/>
</dbReference>
<keyword evidence="2" id="KW-0408">Iron</keyword>
<dbReference type="SUPFAM" id="SSF50692">
    <property type="entry name" value="ADC-like"/>
    <property type="match status" value="1"/>
</dbReference>
<dbReference type="InterPro" id="IPR041632">
    <property type="entry name" value="AioA/IdrA_3Fe-4S"/>
</dbReference>
<dbReference type="GO" id="GO:0022904">
    <property type="term" value="P:respiratory electron transport chain"/>
    <property type="evidence" value="ECO:0007669"/>
    <property type="project" value="TreeGrafter"/>
</dbReference>
<dbReference type="InterPro" id="IPR006657">
    <property type="entry name" value="MoPterin_dinucl-bd_dom"/>
</dbReference>
<evidence type="ECO:0000259" key="6">
    <source>
        <dbReference type="Pfam" id="PF18465"/>
    </source>
</evidence>
<dbReference type="InterPro" id="IPR006656">
    <property type="entry name" value="Mopterin_OxRdtase"/>
</dbReference>
<feature type="domain" description="Arsenite oxidase subunit AioA/Iodate reductase subunit IdrA 3Fe-4S cluster" evidence="6">
    <location>
        <begin position="26"/>
        <end position="121"/>
    </location>
</feature>
<dbReference type="PANTHER" id="PTHR43105">
    <property type="entry name" value="RESPIRATORY NITRATE REDUCTASE"/>
    <property type="match status" value="1"/>
</dbReference>
<dbReference type="GO" id="GO:0050611">
    <property type="term" value="F:arsenate reductase (azurin) activity"/>
    <property type="evidence" value="ECO:0007669"/>
    <property type="project" value="UniProtKB-EC"/>
</dbReference>
<dbReference type="GO" id="GO:0016020">
    <property type="term" value="C:membrane"/>
    <property type="evidence" value="ECO:0007669"/>
    <property type="project" value="TreeGrafter"/>
</dbReference>
<protein>
    <submittedName>
        <fullName evidence="7">Arsenate reductase (Azurin) large subunit</fullName>
        <ecNumber evidence="7">1.20.9.1</ecNumber>
    </submittedName>
</protein>
<dbReference type="NCBIfam" id="TIGR02693">
    <property type="entry name" value="arsenite_ox_L"/>
    <property type="match status" value="1"/>
</dbReference>
<dbReference type="EC" id="1.20.9.1" evidence="7"/>
<evidence type="ECO:0000259" key="5">
    <source>
        <dbReference type="Pfam" id="PF01568"/>
    </source>
</evidence>
<name>A0A853I9Y6_9GAMM</name>
<evidence type="ECO:0000313" key="8">
    <source>
        <dbReference type="Proteomes" id="UP000569732"/>
    </source>
</evidence>
<proteinExistence type="predicted"/>
<comment type="caution">
    <text evidence="7">The sequence shown here is derived from an EMBL/GenBank/DDBJ whole genome shotgun (WGS) entry which is preliminary data.</text>
</comment>
<dbReference type="RefSeq" id="WP_180568396.1">
    <property type="nucleotide sequence ID" value="NZ_JACCKB010000013.1"/>
</dbReference>
<dbReference type="Pfam" id="PF01568">
    <property type="entry name" value="Molydop_binding"/>
    <property type="match status" value="1"/>
</dbReference>
<dbReference type="InterPro" id="IPR009010">
    <property type="entry name" value="Asp_de-COase-like_dom_sf"/>
</dbReference>
<dbReference type="Gene3D" id="3.40.228.10">
    <property type="entry name" value="Dimethylsulfoxide Reductase, domain 2"/>
    <property type="match status" value="1"/>
</dbReference>
<dbReference type="Pfam" id="PF18465">
    <property type="entry name" value="Rieske_3"/>
    <property type="match status" value="1"/>
</dbReference>
<keyword evidence="3" id="KW-0411">Iron-sulfur</keyword>
<dbReference type="GO" id="GO:0046872">
    <property type="term" value="F:metal ion binding"/>
    <property type="evidence" value="ECO:0007669"/>
    <property type="project" value="UniProtKB-KW"/>
</dbReference>
<dbReference type="InterPro" id="IPR014066">
    <property type="entry name" value="AioA/IdrA_lsu"/>
</dbReference>
<dbReference type="GO" id="GO:1990204">
    <property type="term" value="C:oxidoreductase complex"/>
    <property type="evidence" value="ECO:0007669"/>
    <property type="project" value="UniProtKB-ARBA"/>
</dbReference>
<feature type="domain" description="Molybdopterin oxidoreductase" evidence="4">
    <location>
        <begin position="124"/>
        <end position="597"/>
    </location>
</feature>
<reference evidence="7 8" key="1">
    <citation type="submission" date="2020-07" db="EMBL/GenBank/DDBJ databases">
        <title>Endozoicomonas sp. nov., isolated from sediment.</title>
        <authorList>
            <person name="Gu T."/>
        </authorList>
    </citation>
    <scope>NUCLEOTIDE SEQUENCE [LARGE SCALE GENOMIC DNA]</scope>
    <source>
        <strain evidence="7 8">SM1973</strain>
    </source>
</reference>
<evidence type="ECO:0000256" key="2">
    <source>
        <dbReference type="ARBA" id="ARBA00023004"/>
    </source>
</evidence>
<keyword evidence="8" id="KW-1185">Reference proteome</keyword>
<evidence type="ECO:0000259" key="4">
    <source>
        <dbReference type="Pfam" id="PF00384"/>
    </source>
</evidence>
<dbReference type="PANTHER" id="PTHR43105:SF10">
    <property type="entry name" value="NADH-QUINONE OXIDOREDUCTASE SUBUNIT G"/>
    <property type="match status" value="1"/>
</dbReference>
<dbReference type="Pfam" id="PF00384">
    <property type="entry name" value="Molybdopterin"/>
    <property type="match status" value="1"/>
</dbReference>